<feature type="non-terminal residue" evidence="1">
    <location>
        <position position="1"/>
    </location>
</feature>
<dbReference type="Proteomes" id="UP001529510">
    <property type="component" value="Unassembled WGS sequence"/>
</dbReference>
<sequence>TQKELMLTPSSQITITTTVPTTECLKTLPARKTCLAGLVLLTSTERVLSVLKVGSMKDPQISALSSLAVTS</sequence>
<evidence type="ECO:0000313" key="1">
    <source>
        <dbReference type="EMBL" id="KAL0184052.1"/>
    </source>
</evidence>
<proteinExistence type="predicted"/>
<accession>A0ABD0QD19</accession>
<reference evidence="1 2" key="1">
    <citation type="submission" date="2024-05" db="EMBL/GenBank/DDBJ databases">
        <title>Genome sequencing and assembly of Indian major carp, Cirrhinus mrigala (Hamilton, 1822).</title>
        <authorList>
            <person name="Mohindra V."/>
            <person name="Chowdhury L.M."/>
            <person name="Lal K."/>
            <person name="Jena J.K."/>
        </authorList>
    </citation>
    <scope>NUCLEOTIDE SEQUENCE [LARGE SCALE GENOMIC DNA]</scope>
    <source>
        <strain evidence="1">CM1030</strain>
        <tissue evidence="1">Blood</tissue>
    </source>
</reference>
<dbReference type="EMBL" id="JAMKFB020000009">
    <property type="protein sequence ID" value="KAL0184052.1"/>
    <property type="molecule type" value="Genomic_DNA"/>
</dbReference>
<evidence type="ECO:0000313" key="2">
    <source>
        <dbReference type="Proteomes" id="UP001529510"/>
    </source>
</evidence>
<name>A0ABD0QD19_CIRMR</name>
<organism evidence="1 2">
    <name type="scientific">Cirrhinus mrigala</name>
    <name type="common">Mrigala</name>
    <dbReference type="NCBI Taxonomy" id="683832"/>
    <lineage>
        <taxon>Eukaryota</taxon>
        <taxon>Metazoa</taxon>
        <taxon>Chordata</taxon>
        <taxon>Craniata</taxon>
        <taxon>Vertebrata</taxon>
        <taxon>Euteleostomi</taxon>
        <taxon>Actinopterygii</taxon>
        <taxon>Neopterygii</taxon>
        <taxon>Teleostei</taxon>
        <taxon>Ostariophysi</taxon>
        <taxon>Cypriniformes</taxon>
        <taxon>Cyprinidae</taxon>
        <taxon>Labeoninae</taxon>
        <taxon>Labeonini</taxon>
        <taxon>Cirrhinus</taxon>
    </lineage>
</organism>
<keyword evidence="2" id="KW-1185">Reference proteome</keyword>
<comment type="caution">
    <text evidence="1">The sequence shown here is derived from an EMBL/GenBank/DDBJ whole genome shotgun (WGS) entry which is preliminary data.</text>
</comment>
<protein>
    <submittedName>
        <fullName evidence="1">Uncharacterized protein</fullName>
    </submittedName>
</protein>
<dbReference type="AlphaFoldDB" id="A0ABD0QD19"/>
<gene>
    <name evidence="1" type="ORF">M9458_019748</name>
</gene>